<dbReference type="GO" id="GO:0003723">
    <property type="term" value="F:RNA binding"/>
    <property type="evidence" value="ECO:0007669"/>
    <property type="project" value="InterPro"/>
</dbReference>
<evidence type="ECO:0000256" key="8">
    <source>
        <dbReference type="ARBA" id="ARBA00022917"/>
    </source>
</evidence>
<keyword evidence="9 12" id="KW-0030">Aminoacyl-tRNA synthetase</keyword>
<dbReference type="SMART" id="SM00896">
    <property type="entry name" value="FDX-ACB"/>
    <property type="match status" value="1"/>
</dbReference>
<dbReference type="InterPro" id="IPR045060">
    <property type="entry name" value="Phe-tRNA-ligase_IIc_bsu"/>
</dbReference>
<dbReference type="Gene3D" id="3.30.930.10">
    <property type="entry name" value="Bira Bifunctional Protein, Domain 2"/>
    <property type="match status" value="1"/>
</dbReference>
<evidence type="ECO:0000256" key="1">
    <source>
        <dbReference type="ARBA" id="ARBA00001946"/>
    </source>
</evidence>
<dbReference type="EC" id="6.1.1.20" evidence="2"/>
<dbReference type="PANTHER" id="PTHR10947:SF0">
    <property type="entry name" value="PHENYLALANINE--TRNA LIGASE BETA SUBUNIT"/>
    <property type="match status" value="1"/>
</dbReference>
<dbReference type="PROSITE" id="PS51483">
    <property type="entry name" value="B5"/>
    <property type="match status" value="1"/>
</dbReference>
<dbReference type="InterPro" id="IPR036690">
    <property type="entry name" value="Fdx_antiC-bd_sf"/>
</dbReference>
<proteinExistence type="predicted"/>
<organism evidence="12">
    <name type="scientific">Porolithon onkodes</name>
    <dbReference type="NCBI Taxonomy" id="231751"/>
    <lineage>
        <taxon>Eukaryota</taxon>
        <taxon>Rhodophyta</taxon>
        <taxon>Florideophyceae</taxon>
        <taxon>Corallinophycidae</taxon>
        <taxon>Corallinales</taxon>
        <taxon>Porolithaceae</taxon>
        <taxon>Porolithon</taxon>
    </lineage>
</organism>
<dbReference type="InterPro" id="IPR005121">
    <property type="entry name" value="Fdx_antiC-bd"/>
</dbReference>
<evidence type="ECO:0000313" key="12">
    <source>
        <dbReference type="EMBL" id="ASB29665.1"/>
    </source>
</evidence>
<geneLocation type="plastid" evidence="12"/>
<dbReference type="InterPro" id="IPR045864">
    <property type="entry name" value="aa-tRNA-synth_II/BPL/LPL"/>
</dbReference>
<dbReference type="Pfam" id="PF03147">
    <property type="entry name" value="FDX-ACB"/>
    <property type="match status" value="1"/>
</dbReference>
<dbReference type="RefSeq" id="YP_009502063.1">
    <property type="nucleotide sequence ID" value="NC_038144.1"/>
</dbReference>
<protein>
    <recommendedName>
        <fullName evidence="2">phenylalanine--tRNA ligase</fullName>
        <ecNumber evidence="2">6.1.1.20</ecNumber>
    </recommendedName>
</protein>
<evidence type="ECO:0000256" key="5">
    <source>
        <dbReference type="ARBA" id="ARBA00022741"/>
    </source>
</evidence>
<dbReference type="GO" id="GO:0009328">
    <property type="term" value="C:phenylalanine-tRNA ligase complex"/>
    <property type="evidence" value="ECO:0007669"/>
    <property type="project" value="TreeGrafter"/>
</dbReference>
<dbReference type="SMART" id="SM00874">
    <property type="entry name" value="B5"/>
    <property type="match status" value="1"/>
</dbReference>
<dbReference type="PROSITE" id="PS51447">
    <property type="entry name" value="FDX_ACB"/>
    <property type="match status" value="1"/>
</dbReference>
<dbReference type="GO" id="GO:0005524">
    <property type="term" value="F:ATP binding"/>
    <property type="evidence" value="ECO:0007669"/>
    <property type="project" value="UniProtKB-KW"/>
</dbReference>
<evidence type="ECO:0000256" key="6">
    <source>
        <dbReference type="ARBA" id="ARBA00022840"/>
    </source>
</evidence>
<dbReference type="Pfam" id="PF17759">
    <property type="entry name" value="tRNA_synthFbeta"/>
    <property type="match status" value="1"/>
</dbReference>
<feature type="domain" description="FDX-ACB" evidence="10">
    <location>
        <begin position="549"/>
        <end position="641"/>
    </location>
</feature>
<keyword evidence="8" id="KW-0648">Protein biosynthesis</keyword>
<dbReference type="SUPFAM" id="SSF46955">
    <property type="entry name" value="Putative DNA-binding domain"/>
    <property type="match status" value="2"/>
</dbReference>
<gene>
    <name evidence="12" type="primary">syfB</name>
</gene>
<dbReference type="GO" id="GO:0004826">
    <property type="term" value="F:phenylalanine-tRNA ligase activity"/>
    <property type="evidence" value="ECO:0007669"/>
    <property type="project" value="UniProtKB-EC"/>
</dbReference>
<dbReference type="InterPro" id="IPR005147">
    <property type="entry name" value="tRNA_synthase_B5-dom"/>
</dbReference>
<reference evidence="12" key="1">
    <citation type="submission" date="2016-11" db="EMBL/GenBank/DDBJ databases">
        <title>Complete organellar and ribosomal genomic analysis of the lectotype specimen of the reef forming species Porolithon onkodes (Heydrich) Foslie.</title>
        <authorList>
            <person name="Hughey J.R."/>
            <person name="Gabrielson P.W."/>
        </authorList>
    </citation>
    <scope>NUCLEOTIDE SEQUENCE</scope>
</reference>
<sequence length="641" mass="75435">MKISWHCLNNIIELKNINIKKITHKLTLAGLEVENTTYNHLTTDTFIQINITANRQDLNGFIFIANEIAALFNLPINLPKISANTQLPSLTFNYKYIIKNLNIKTSQTEKKLYFSHLEIKRTDTILDTINFINLKWGQNIQAYHVRKTINGDNKNNSIEKKFQENLLNKEFLHKININNIYNLNDAINIAFINLHNTNTYSAYAYQELFNLLNIEETERIPYHIPLAHKQFKQKISKIICNLQIIKNILGPSLDFLNSTTYQTSNIINILTKLNFQVQKTLQKIIISIPAERLNDINHEIDIVEEIGRIYGFKNFRDKIPLFEKRLPHIHKDVSCTKIRKILRSSGLHEVINYSLIKQSEKIDLTIINPLNQELTTLRKNLLENLLKSKKYNIDQKNKSFEIFEIGTIFTKRLLNPEIIESKHLGCLLGDNSFNRLNWRNKSSEITWHQAKGQIEEFLEKIQAKIIWSTEMNSNNFIEEHHLTQYIHANRSVYLNNQNKTIGIFSQLSNRMAHKLDINQTLFFLELNILDLLQAIEIKKHLKFRYSTYPHYPQITRDLSIRFKNQISMKVITEKIDRIKHEDKFMIESVKVINEYYNNKDIKTLCLRIIYRSSEKTLTNQEVQRLDDIFKEKLSLAIKSKA</sequence>
<evidence type="ECO:0000256" key="7">
    <source>
        <dbReference type="ARBA" id="ARBA00022842"/>
    </source>
</evidence>
<dbReference type="AlphaFoldDB" id="A0A2Z2KXH6"/>
<dbReference type="GeneID" id="37507574"/>
<evidence type="ECO:0000256" key="3">
    <source>
        <dbReference type="ARBA" id="ARBA00022598"/>
    </source>
</evidence>
<dbReference type="EMBL" id="KY212106">
    <property type="protein sequence ID" value="ASB29665.1"/>
    <property type="molecule type" value="Genomic_DNA"/>
</dbReference>
<evidence type="ECO:0000259" key="10">
    <source>
        <dbReference type="PROSITE" id="PS51447"/>
    </source>
</evidence>
<keyword evidence="6" id="KW-0067">ATP-binding</keyword>
<dbReference type="SUPFAM" id="SSF54991">
    <property type="entry name" value="Anticodon-binding domain of PheRS"/>
    <property type="match status" value="1"/>
</dbReference>
<dbReference type="InterPro" id="IPR041616">
    <property type="entry name" value="PheRS_beta_core"/>
</dbReference>
<keyword evidence="4" id="KW-0479">Metal-binding</keyword>
<name>A0A2Z2KXH6_9FLOR</name>
<comment type="cofactor">
    <cofactor evidence="1">
        <name>Mg(2+)</name>
        <dbReference type="ChEBI" id="CHEBI:18420"/>
    </cofactor>
</comment>
<evidence type="ECO:0000259" key="11">
    <source>
        <dbReference type="PROSITE" id="PS51483"/>
    </source>
</evidence>
<keyword evidence="5" id="KW-0547">Nucleotide-binding</keyword>
<accession>A0A2Z2KXH6</accession>
<dbReference type="Gene3D" id="3.30.70.380">
    <property type="entry name" value="Ferrodoxin-fold anticodon-binding domain"/>
    <property type="match status" value="1"/>
</dbReference>
<evidence type="ECO:0000256" key="2">
    <source>
        <dbReference type="ARBA" id="ARBA00012814"/>
    </source>
</evidence>
<evidence type="ECO:0000256" key="9">
    <source>
        <dbReference type="ARBA" id="ARBA00023146"/>
    </source>
</evidence>
<keyword evidence="12" id="KW-0934">Plastid</keyword>
<keyword evidence="7" id="KW-0460">Magnesium</keyword>
<dbReference type="PANTHER" id="PTHR10947">
    <property type="entry name" value="PHENYLALANYL-TRNA SYNTHETASE BETA CHAIN AND LEUCINE-RICH REPEAT-CONTAINING PROTEIN 47"/>
    <property type="match status" value="1"/>
</dbReference>
<dbReference type="GO" id="GO:0000287">
    <property type="term" value="F:magnesium ion binding"/>
    <property type="evidence" value="ECO:0007669"/>
    <property type="project" value="InterPro"/>
</dbReference>
<dbReference type="Pfam" id="PF03484">
    <property type="entry name" value="B5"/>
    <property type="match status" value="1"/>
</dbReference>
<dbReference type="InterPro" id="IPR009061">
    <property type="entry name" value="DNA-bd_dom_put_sf"/>
</dbReference>
<keyword evidence="3" id="KW-0436">Ligase</keyword>
<evidence type="ECO:0000256" key="4">
    <source>
        <dbReference type="ARBA" id="ARBA00022723"/>
    </source>
</evidence>
<feature type="domain" description="B5" evidence="11">
    <location>
        <begin position="233"/>
        <end position="317"/>
    </location>
</feature>
<dbReference type="SUPFAM" id="SSF55681">
    <property type="entry name" value="Class II aaRS and biotin synthetases"/>
    <property type="match status" value="1"/>
</dbReference>
<dbReference type="Gene3D" id="3.30.56.10">
    <property type="match status" value="2"/>
</dbReference>
<dbReference type="GO" id="GO:0006432">
    <property type="term" value="P:phenylalanyl-tRNA aminoacylation"/>
    <property type="evidence" value="ECO:0007669"/>
    <property type="project" value="InterPro"/>
</dbReference>